<evidence type="ECO:0000313" key="2">
    <source>
        <dbReference type="EMBL" id="WNY24856.1"/>
    </source>
</evidence>
<accession>A0AA96VB33</accession>
<proteinExistence type="predicted"/>
<dbReference type="Gene3D" id="3.30.2010.10">
    <property type="entry name" value="Metalloproteases ('zincins'), catalytic domain"/>
    <property type="match status" value="1"/>
</dbReference>
<dbReference type="Pfam" id="PF01863">
    <property type="entry name" value="YgjP-like"/>
    <property type="match status" value="1"/>
</dbReference>
<dbReference type="CDD" id="cd07344">
    <property type="entry name" value="M48_yhfN_like"/>
    <property type="match status" value="1"/>
</dbReference>
<dbReference type="PANTHER" id="PTHR30399:SF1">
    <property type="entry name" value="UTP PYROPHOSPHATASE"/>
    <property type="match status" value="1"/>
</dbReference>
<reference evidence="2 3" key="1">
    <citation type="submission" date="2023-07" db="EMBL/GenBank/DDBJ databases">
        <title>Closed genoem sequence of Methanosarcinaceae archaeon Ac7.</title>
        <authorList>
            <person name="Poehlein A."/>
            <person name="Protasov E."/>
            <person name="Platt K."/>
            <person name="Reeh H."/>
            <person name="Daniel R."/>
            <person name="Brune A."/>
        </authorList>
    </citation>
    <scope>NUCLEOTIDE SEQUENCE [LARGE SCALE GENOMIC DNA]</scope>
    <source>
        <strain evidence="2 3">Ac7</strain>
    </source>
</reference>
<keyword evidence="3" id="KW-1185">Reference proteome</keyword>
<dbReference type="InterPro" id="IPR002725">
    <property type="entry name" value="YgjP-like_metallopeptidase"/>
</dbReference>
<organism evidence="2 3">
    <name type="scientific">Methanolapillus millepedarum</name>
    <dbReference type="NCBI Taxonomy" id="3028296"/>
    <lineage>
        <taxon>Archaea</taxon>
        <taxon>Methanobacteriati</taxon>
        <taxon>Methanobacteriota</taxon>
        <taxon>Stenosarchaea group</taxon>
        <taxon>Methanomicrobia</taxon>
        <taxon>Methanosarcinales</taxon>
        <taxon>Methanosarcinaceae</taxon>
        <taxon>Methanolapillus</taxon>
    </lineage>
</organism>
<dbReference type="InterPro" id="IPR053136">
    <property type="entry name" value="UTP_pyrophosphatase-like"/>
</dbReference>
<protein>
    <recommendedName>
        <fullName evidence="1">YgjP-like metallopeptidase domain-containing protein</fullName>
    </recommendedName>
</protein>
<name>A0AA96VB33_9EURY</name>
<feature type="domain" description="YgjP-like metallopeptidase" evidence="1">
    <location>
        <begin position="60"/>
        <end position="278"/>
    </location>
</feature>
<evidence type="ECO:0000313" key="3">
    <source>
        <dbReference type="Proteomes" id="UP001303587"/>
    </source>
</evidence>
<dbReference type="Proteomes" id="UP001303587">
    <property type="component" value="Chromosome"/>
</dbReference>
<evidence type="ECO:0000259" key="1">
    <source>
        <dbReference type="Pfam" id="PF01863"/>
    </source>
</evidence>
<sequence>MKIFEFFFFLFMTNMRPVSGEKTQSVLFQTDSFSLPCMIIYSAKRKRTISYTVRYNDSEAALFVRAPSGLSSKDVLSILSDNEKNVCELLDKAAKKQDAVVKESKKTYRNGSLFYYMGREYTLAVFFVDKEDNRSNKIDVRLLDGQLKAYLPAKMLHLTQDECEKKIKKAVEAFYIEQADVFFNARVDYFAEKYLPLLGKKPIAVKAQYYKGKWGCCSSENEIRLNWTLIQADTPIIDYIIVHELCHIRHKNHSAHFWNLVETIDPNYKEKRKWLKENGWVLGFL</sequence>
<dbReference type="EMBL" id="CP131060">
    <property type="protein sequence ID" value="WNY24856.1"/>
    <property type="molecule type" value="Genomic_DNA"/>
</dbReference>
<gene>
    <name evidence="2" type="ORF">MsAc7_03830</name>
</gene>
<dbReference type="PANTHER" id="PTHR30399">
    <property type="entry name" value="UNCHARACTERIZED PROTEIN YGJP"/>
    <property type="match status" value="1"/>
</dbReference>
<dbReference type="AlphaFoldDB" id="A0AA96VB33"/>